<keyword evidence="2" id="KW-1133">Transmembrane helix</keyword>
<proteinExistence type="predicted"/>
<feature type="signal peptide" evidence="3">
    <location>
        <begin position="1"/>
        <end position="19"/>
    </location>
</feature>
<evidence type="ECO:0000256" key="3">
    <source>
        <dbReference type="SAM" id="SignalP"/>
    </source>
</evidence>
<protein>
    <recommendedName>
        <fullName evidence="6">Extracellular membrane protein CFEM domain-containing protein</fullName>
    </recommendedName>
</protein>
<comment type="caution">
    <text evidence="4">The sequence shown here is derived from an EMBL/GenBank/DDBJ whole genome shotgun (WGS) entry which is preliminary data.</text>
</comment>
<gene>
    <name evidence="4" type="ORF">HYALB_00000598</name>
</gene>
<keyword evidence="2" id="KW-0472">Membrane</keyword>
<keyword evidence="5" id="KW-1185">Reference proteome</keyword>
<keyword evidence="3" id="KW-0732">Signal</keyword>
<evidence type="ECO:0000313" key="4">
    <source>
        <dbReference type="EMBL" id="CAG8983429.1"/>
    </source>
</evidence>
<name>A0A9N9QCR8_9HELO</name>
<feature type="region of interest" description="Disordered" evidence="1">
    <location>
        <begin position="206"/>
        <end position="233"/>
    </location>
</feature>
<feature type="transmembrane region" description="Helical" evidence="2">
    <location>
        <begin position="172"/>
        <end position="196"/>
    </location>
</feature>
<dbReference type="OrthoDB" id="3564856at2759"/>
<feature type="compositionally biased region" description="Basic and acidic residues" evidence="1">
    <location>
        <begin position="209"/>
        <end position="219"/>
    </location>
</feature>
<sequence>MKFPALSNFLALLVTTSTAVKTSIFIDQIPNYSLLPSCAEDRVSAIIRAQASGCGDDQQLTSFSCFCVDMSTYYASVISTAVQSWCAINATATVAPESLTAQATLTTPLPEVGSALSVFSSYCAKTTELSLYQGSKPSATGQVTLTITAAPSVTAATVLPTTSASSGSVVPLAAIVAPIVIGVLAIAGVIGMFFWLRKIVLQKPQVDASSREPEPETKAYKVSSPPSEVSRDSIEVVSPVHEVVGDLNSREVDGGSVKYELESAPAELADTRR</sequence>
<dbReference type="AlphaFoldDB" id="A0A9N9QCR8"/>
<organism evidence="4 5">
    <name type="scientific">Hymenoscyphus albidus</name>
    <dbReference type="NCBI Taxonomy" id="595503"/>
    <lineage>
        <taxon>Eukaryota</taxon>
        <taxon>Fungi</taxon>
        <taxon>Dikarya</taxon>
        <taxon>Ascomycota</taxon>
        <taxon>Pezizomycotina</taxon>
        <taxon>Leotiomycetes</taxon>
        <taxon>Helotiales</taxon>
        <taxon>Helotiaceae</taxon>
        <taxon>Hymenoscyphus</taxon>
    </lineage>
</organism>
<evidence type="ECO:0000313" key="5">
    <source>
        <dbReference type="Proteomes" id="UP000701801"/>
    </source>
</evidence>
<dbReference type="EMBL" id="CAJVRM010000726">
    <property type="protein sequence ID" value="CAG8983429.1"/>
    <property type="molecule type" value="Genomic_DNA"/>
</dbReference>
<accession>A0A9N9QCR8</accession>
<feature type="chain" id="PRO_5040282029" description="Extracellular membrane protein CFEM domain-containing protein" evidence="3">
    <location>
        <begin position="20"/>
        <end position="273"/>
    </location>
</feature>
<reference evidence="4" key="1">
    <citation type="submission" date="2021-07" db="EMBL/GenBank/DDBJ databases">
        <authorList>
            <person name="Durling M."/>
        </authorList>
    </citation>
    <scope>NUCLEOTIDE SEQUENCE</scope>
</reference>
<evidence type="ECO:0000256" key="1">
    <source>
        <dbReference type="SAM" id="MobiDB-lite"/>
    </source>
</evidence>
<evidence type="ECO:0008006" key="6">
    <source>
        <dbReference type="Google" id="ProtNLM"/>
    </source>
</evidence>
<keyword evidence="2" id="KW-0812">Transmembrane</keyword>
<dbReference type="Proteomes" id="UP000701801">
    <property type="component" value="Unassembled WGS sequence"/>
</dbReference>
<evidence type="ECO:0000256" key="2">
    <source>
        <dbReference type="SAM" id="Phobius"/>
    </source>
</evidence>